<feature type="non-terminal residue" evidence="10">
    <location>
        <position position="1"/>
    </location>
</feature>
<dbReference type="GO" id="GO:0016787">
    <property type="term" value="F:hydrolase activity"/>
    <property type="evidence" value="ECO:0007669"/>
    <property type="project" value="UniProtKB-KW"/>
</dbReference>
<dbReference type="KEGG" id="pti:PHATRDRAFT_708"/>
<dbReference type="Gene3D" id="3.40.50.300">
    <property type="entry name" value="P-loop containing nucleotide triphosphate hydrolases"/>
    <property type="match status" value="2"/>
</dbReference>
<dbReference type="RefSeq" id="XP_002179045.1">
    <property type="nucleotide sequence ID" value="XM_002179009.1"/>
</dbReference>
<dbReference type="PaxDb" id="2850-Phatr708"/>
<proteinExistence type="inferred from homology"/>
<dbReference type="Pfam" id="PF00270">
    <property type="entry name" value="DEAD"/>
    <property type="match status" value="1"/>
</dbReference>
<evidence type="ECO:0000256" key="2">
    <source>
        <dbReference type="ARBA" id="ARBA00012552"/>
    </source>
</evidence>
<dbReference type="Gene3D" id="1.20.120.1080">
    <property type="match status" value="1"/>
</dbReference>
<dbReference type="GO" id="GO:0000462">
    <property type="term" value="P:maturation of SSU-rRNA from tricistronic rRNA transcript (SSU-rRNA, 5.8S rRNA, LSU-rRNA)"/>
    <property type="evidence" value="ECO:0007669"/>
    <property type="project" value="TreeGrafter"/>
</dbReference>
<evidence type="ECO:0000256" key="5">
    <source>
        <dbReference type="ARBA" id="ARBA00022806"/>
    </source>
</evidence>
<accession>B7FW57</accession>
<sequence length="511" mass="55555">NRPQHIKATRYNLPVAEMEYDVVDAIRTNDVTIICGETGSGKSTQVPQILYEAGFTTAVSDASEKNNFIIGVTQPRRVAAVSTAKRVGYEMGVGNGQTITNGRKGEGNLVAYQTRYEVAGLGPATHVKFMTDGILLQEIQSDLLLRKYSVVILDEAHERNLNTDVLIGLLSVAMPLRHQAAQEAGSGIVPLKLVIMSATLRVEDFVDNVKLFGSNIPAVVKVPGRTYPVTVHHSKVTEIDKYEEAAFRMISKIHKKLPQGGILVFLTGKQEIVRMVKRLRLEYIVVSLFYSLTLSSQARPSYSSLLPAEEQAKIFATVPEGYRLIVVATNVAETSITIPGISYVVDTGRQKCRNYNTSTGVTSFDIMWISKAAADQRAGRAGRTGPGHCYRLYSSSMYARQMDAYALPEVLTRPLEDVVLAMKGMNVSNVGDFPFPTPPDRKQLDAAVRLLADIGCVDLSEIEEKGGDGQATRLGVAVANLPLGVRFGKMLLVAAQAGVLDHAIAMIAALT</sequence>
<dbReference type="GO" id="GO:0005730">
    <property type="term" value="C:nucleolus"/>
    <property type="evidence" value="ECO:0007669"/>
    <property type="project" value="TreeGrafter"/>
</dbReference>
<dbReference type="Pfam" id="PF21010">
    <property type="entry name" value="HA2_C"/>
    <property type="match status" value="1"/>
</dbReference>
<comment type="catalytic activity">
    <reaction evidence="7">
        <text>ATP + H2O = ADP + phosphate + H(+)</text>
        <dbReference type="Rhea" id="RHEA:13065"/>
        <dbReference type="ChEBI" id="CHEBI:15377"/>
        <dbReference type="ChEBI" id="CHEBI:15378"/>
        <dbReference type="ChEBI" id="CHEBI:30616"/>
        <dbReference type="ChEBI" id="CHEBI:43474"/>
        <dbReference type="ChEBI" id="CHEBI:456216"/>
        <dbReference type="EC" id="3.6.4.13"/>
    </reaction>
</comment>
<dbReference type="PROSITE" id="PS00690">
    <property type="entry name" value="DEAH_ATP_HELICASE"/>
    <property type="match status" value="1"/>
</dbReference>
<evidence type="ECO:0000256" key="1">
    <source>
        <dbReference type="ARBA" id="ARBA00008792"/>
    </source>
</evidence>
<dbReference type="InterPro" id="IPR011545">
    <property type="entry name" value="DEAD/DEAH_box_helicase_dom"/>
</dbReference>
<organism evidence="10 11">
    <name type="scientific">Phaeodactylum tricornutum (strain CCAP 1055/1)</name>
    <dbReference type="NCBI Taxonomy" id="556484"/>
    <lineage>
        <taxon>Eukaryota</taxon>
        <taxon>Sar</taxon>
        <taxon>Stramenopiles</taxon>
        <taxon>Ochrophyta</taxon>
        <taxon>Bacillariophyta</taxon>
        <taxon>Bacillariophyceae</taxon>
        <taxon>Bacillariophycidae</taxon>
        <taxon>Naviculales</taxon>
        <taxon>Phaeodactylaceae</taxon>
        <taxon>Phaeodactylum</taxon>
    </lineage>
</organism>
<comment type="similarity">
    <text evidence="1">Belongs to the DEAD box helicase family. DEAH subfamily.</text>
</comment>
<dbReference type="STRING" id="556484.B7FW57"/>
<name>B7FW57_PHATC</name>
<dbReference type="InterPro" id="IPR027417">
    <property type="entry name" value="P-loop_NTPase"/>
</dbReference>
<feature type="non-terminal residue" evidence="10">
    <location>
        <position position="511"/>
    </location>
</feature>
<dbReference type="PROSITE" id="PS51192">
    <property type="entry name" value="HELICASE_ATP_BIND_1"/>
    <property type="match status" value="1"/>
</dbReference>
<dbReference type="CDD" id="cd18791">
    <property type="entry name" value="SF2_C_RHA"/>
    <property type="match status" value="1"/>
</dbReference>
<keyword evidence="6" id="KW-0067">ATP-binding</keyword>
<evidence type="ECO:0000313" key="11">
    <source>
        <dbReference type="Proteomes" id="UP000000759"/>
    </source>
</evidence>
<dbReference type="OrthoDB" id="10253254at2759"/>
<dbReference type="SMART" id="SM00487">
    <property type="entry name" value="DEXDc"/>
    <property type="match status" value="1"/>
</dbReference>
<dbReference type="PROSITE" id="PS51194">
    <property type="entry name" value="HELICASE_CTER"/>
    <property type="match status" value="1"/>
</dbReference>
<dbReference type="EMBL" id="CM000608">
    <property type="protein sequence ID" value="EEC49743.1"/>
    <property type="molecule type" value="Genomic_DNA"/>
</dbReference>
<dbReference type="EC" id="3.6.4.13" evidence="2"/>
<reference evidence="10 11" key="1">
    <citation type="journal article" date="2008" name="Nature">
        <title>The Phaeodactylum genome reveals the evolutionary history of diatom genomes.</title>
        <authorList>
            <person name="Bowler C."/>
            <person name="Allen A.E."/>
            <person name="Badger J.H."/>
            <person name="Grimwood J."/>
            <person name="Jabbari K."/>
            <person name="Kuo A."/>
            <person name="Maheswari U."/>
            <person name="Martens C."/>
            <person name="Maumus F."/>
            <person name="Otillar R.P."/>
            <person name="Rayko E."/>
            <person name="Salamov A."/>
            <person name="Vandepoele K."/>
            <person name="Beszteri B."/>
            <person name="Gruber A."/>
            <person name="Heijde M."/>
            <person name="Katinka M."/>
            <person name="Mock T."/>
            <person name="Valentin K."/>
            <person name="Verret F."/>
            <person name="Berges J.A."/>
            <person name="Brownlee C."/>
            <person name="Cadoret J.P."/>
            <person name="Chiovitti A."/>
            <person name="Choi C.J."/>
            <person name="Coesel S."/>
            <person name="De Martino A."/>
            <person name="Detter J.C."/>
            <person name="Durkin C."/>
            <person name="Falciatore A."/>
            <person name="Fournet J."/>
            <person name="Haruta M."/>
            <person name="Huysman M.J."/>
            <person name="Jenkins B.D."/>
            <person name="Jiroutova K."/>
            <person name="Jorgensen R.E."/>
            <person name="Joubert Y."/>
            <person name="Kaplan A."/>
            <person name="Kroger N."/>
            <person name="Kroth P.G."/>
            <person name="La Roche J."/>
            <person name="Lindquist E."/>
            <person name="Lommer M."/>
            <person name="Martin-Jezequel V."/>
            <person name="Lopez P.J."/>
            <person name="Lucas S."/>
            <person name="Mangogna M."/>
            <person name="McGinnis K."/>
            <person name="Medlin L.K."/>
            <person name="Montsant A."/>
            <person name="Oudot-Le Secq M.P."/>
            <person name="Napoli C."/>
            <person name="Obornik M."/>
            <person name="Parker M.S."/>
            <person name="Petit J.L."/>
            <person name="Porcel B.M."/>
            <person name="Poulsen N."/>
            <person name="Robison M."/>
            <person name="Rychlewski L."/>
            <person name="Rynearson T.A."/>
            <person name="Schmutz J."/>
            <person name="Shapiro H."/>
            <person name="Siaut M."/>
            <person name="Stanley M."/>
            <person name="Sussman M.R."/>
            <person name="Taylor A.R."/>
            <person name="Vardi A."/>
            <person name="von Dassow P."/>
            <person name="Vyverman W."/>
            <person name="Willis A."/>
            <person name="Wyrwicz L.S."/>
            <person name="Rokhsar D.S."/>
            <person name="Weissenbach J."/>
            <person name="Armbrust E.V."/>
            <person name="Green B.R."/>
            <person name="Van de Peer Y."/>
            <person name="Grigoriev I.V."/>
        </authorList>
    </citation>
    <scope>NUCLEOTIDE SEQUENCE [LARGE SCALE GENOMIC DNA]</scope>
    <source>
        <strain evidence="10 11">CCAP 1055/1</strain>
    </source>
</reference>
<evidence type="ECO:0000256" key="7">
    <source>
        <dbReference type="ARBA" id="ARBA00047984"/>
    </source>
</evidence>
<feature type="domain" description="Helicase ATP-binding" evidence="8">
    <location>
        <begin position="23"/>
        <end position="218"/>
    </location>
</feature>
<keyword evidence="3" id="KW-0547">Nucleotide-binding</keyword>
<dbReference type="GeneID" id="7199617"/>
<dbReference type="eggNOG" id="KOG0926">
    <property type="taxonomic scope" value="Eukaryota"/>
</dbReference>
<evidence type="ECO:0000256" key="3">
    <source>
        <dbReference type="ARBA" id="ARBA00022741"/>
    </source>
</evidence>
<dbReference type="InterPro" id="IPR002464">
    <property type="entry name" value="DNA/RNA_helicase_DEAH_CS"/>
</dbReference>
<evidence type="ECO:0000259" key="8">
    <source>
        <dbReference type="PROSITE" id="PS51192"/>
    </source>
</evidence>
<keyword evidence="5" id="KW-0347">Helicase</keyword>
<dbReference type="Proteomes" id="UP000000759">
    <property type="component" value="Chromosome 5"/>
</dbReference>
<keyword evidence="11" id="KW-1185">Reference proteome</keyword>
<reference evidence="11" key="2">
    <citation type="submission" date="2008-08" db="EMBL/GenBank/DDBJ databases">
        <authorList>
            <consortium name="Diatom Consortium"/>
            <person name="Grigoriev I."/>
            <person name="Grimwood J."/>
            <person name="Kuo A."/>
            <person name="Otillar R.P."/>
            <person name="Salamov A."/>
            <person name="Detter J.C."/>
            <person name="Lindquist E."/>
            <person name="Shapiro H."/>
            <person name="Lucas S."/>
            <person name="Glavina del Rio T."/>
            <person name="Pitluck S."/>
            <person name="Rokhsar D."/>
            <person name="Bowler C."/>
        </authorList>
    </citation>
    <scope>GENOME REANNOTATION</scope>
    <source>
        <strain evidence="11">CCAP 1055/1</strain>
    </source>
</reference>
<dbReference type="InterPro" id="IPR001650">
    <property type="entry name" value="Helicase_C-like"/>
</dbReference>
<feature type="domain" description="Helicase C-terminal" evidence="9">
    <location>
        <begin position="249"/>
        <end position="426"/>
    </location>
</feature>
<dbReference type="PANTHER" id="PTHR18934">
    <property type="entry name" value="ATP-DEPENDENT RNA HELICASE"/>
    <property type="match status" value="1"/>
</dbReference>
<dbReference type="SUPFAM" id="SSF52540">
    <property type="entry name" value="P-loop containing nucleoside triphosphate hydrolases"/>
    <property type="match status" value="1"/>
</dbReference>
<evidence type="ECO:0000313" key="10">
    <source>
        <dbReference type="EMBL" id="EEC49743.1"/>
    </source>
</evidence>
<dbReference type="GO" id="GO:0003723">
    <property type="term" value="F:RNA binding"/>
    <property type="evidence" value="ECO:0007669"/>
    <property type="project" value="TreeGrafter"/>
</dbReference>
<dbReference type="GO" id="GO:0003724">
    <property type="term" value="F:RNA helicase activity"/>
    <property type="evidence" value="ECO:0007669"/>
    <property type="project" value="UniProtKB-EC"/>
</dbReference>
<dbReference type="SMART" id="SM00490">
    <property type="entry name" value="HELICc"/>
    <property type="match status" value="1"/>
</dbReference>
<evidence type="ECO:0000256" key="4">
    <source>
        <dbReference type="ARBA" id="ARBA00022801"/>
    </source>
</evidence>
<dbReference type="InParanoid" id="B7FW57"/>
<dbReference type="FunFam" id="3.40.50.300:FF:000637">
    <property type="entry name" value="ATP-dependent RNA helicase DHX37/DHR1"/>
    <property type="match status" value="1"/>
</dbReference>
<dbReference type="AlphaFoldDB" id="B7FW57"/>
<evidence type="ECO:0000256" key="6">
    <source>
        <dbReference type="ARBA" id="ARBA00022840"/>
    </source>
</evidence>
<dbReference type="InterPro" id="IPR014001">
    <property type="entry name" value="Helicase_ATP-bd"/>
</dbReference>
<keyword evidence="4" id="KW-0378">Hydrolase</keyword>
<dbReference type="PANTHER" id="PTHR18934:SF99">
    <property type="entry name" value="ATP-DEPENDENT RNA HELICASE DHX37-RELATED"/>
    <property type="match status" value="1"/>
</dbReference>
<evidence type="ECO:0000259" key="9">
    <source>
        <dbReference type="PROSITE" id="PS51194"/>
    </source>
</evidence>
<dbReference type="GO" id="GO:0005524">
    <property type="term" value="F:ATP binding"/>
    <property type="evidence" value="ECO:0007669"/>
    <property type="project" value="UniProtKB-KW"/>
</dbReference>
<gene>
    <name evidence="10" type="ORF">PHATRDRAFT_708</name>
</gene>
<dbReference type="Pfam" id="PF00271">
    <property type="entry name" value="Helicase_C"/>
    <property type="match status" value="1"/>
</dbReference>
<protein>
    <recommendedName>
        <fullName evidence="2">RNA helicase</fullName>
        <ecNumber evidence="2">3.6.4.13</ecNumber>
    </recommendedName>
</protein>